<name>A0A9Q0LZ48_BLOTA</name>
<sequence length="174" mass="19812">MLVVFIVTLFGLIQISIAQKQEELSTKEKQIQNIAKLAEKLSDRQHQKYCERFGSKYAQNPEAWKMVKGECVDKLVYHRDEAHLPANFPVAKMKIDDEMQMKIMGIHNKCASLVQTNPCLPEEWANVKKCIRDEGIRVDLFNVGKPNGVMPKNMATISLGLSTSIFECSNRTLQ</sequence>
<gene>
    <name evidence="3" type="ORF">RDWZM_010459</name>
</gene>
<feature type="chain" id="PRO_5040263805" evidence="2">
    <location>
        <begin position="19"/>
        <end position="174"/>
    </location>
</feature>
<dbReference type="EMBL" id="JAPWDV010000004">
    <property type="protein sequence ID" value="KAJ6215959.1"/>
    <property type="molecule type" value="Genomic_DNA"/>
</dbReference>
<dbReference type="Proteomes" id="UP001142055">
    <property type="component" value="Chromosome 4"/>
</dbReference>
<feature type="coiled-coil region" evidence="1">
    <location>
        <begin position="17"/>
        <end position="44"/>
    </location>
</feature>
<keyword evidence="1" id="KW-0175">Coiled coil</keyword>
<evidence type="ECO:0000313" key="4">
    <source>
        <dbReference type="Proteomes" id="UP001142055"/>
    </source>
</evidence>
<keyword evidence="4" id="KW-1185">Reference proteome</keyword>
<reference evidence="3" key="1">
    <citation type="submission" date="2022-12" db="EMBL/GenBank/DDBJ databases">
        <title>Genome assemblies of Blomia tropicalis.</title>
        <authorList>
            <person name="Cui Y."/>
        </authorList>
    </citation>
    <scope>NUCLEOTIDE SEQUENCE</scope>
    <source>
        <tissue evidence="3">Adult mites</tissue>
    </source>
</reference>
<keyword evidence="2" id="KW-0732">Signal</keyword>
<evidence type="ECO:0000256" key="1">
    <source>
        <dbReference type="SAM" id="Coils"/>
    </source>
</evidence>
<organism evidence="3 4">
    <name type="scientific">Blomia tropicalis</name>
    <name type="common">Mite</name>
    <dbReference type="NCBI Taxonomy" id="40697"/>
    <lineage>
        <taxon>Eukaryota</taxon>
        <taxon>Metazoa</taxon>
        <taxon>Ecdysozoa</taxon>
        <taxon>Arthropoda</taxon>
        <taxon>Chelicerata</taxon>
        <taxon>Arachnida</taxon>
        <taxon>Acari</taxon>
        <taxon>Acariformes</taxon>
        <taxon>Sarcoptiformes</taxon>
        <taxon>Astigmata</taxon>
        <taxon>Glycyphagoidea</taxon>
        <taxon>Echimyopodidae</taxon>
        <taxon>Blomia</taxon>
    </lineage>
</organism>
<proteinExistence type="predicted"/>
<evidence type="ECO:0000313" key="3">
    <source>
        <dbReference type="EMBL" id="KAJ6215959.1"/>
    </source>
</evidence>
<accession>A0A9Q0LZ48</accession>
<feature type="signal peptide" evidence="2">
    <location>
        <begin position="1"/>
        <end position="18"/>
    </location>
</feature>
<evidence type="ECO:0000256" key="2">
    <source>
        <dbReference type="SAM" id="SignalP"/>
    </source>
</evidence>
<comment type="caution">
    <text evidence="3">The sequence shown here is derived from an EMBL/GenBank/DDBJ whole genome shotgun (WGS) entry which is preliminary data.</text>
</comment>
<protein>
    <submittedName>
        <fullName evidence="3">Uncharacterized protein</fullName>
    </submittedName>
</protein>
<dbReference type="AlphaFoldDB" id="A0A9Q0LZ48"/>